<feature type="transmembrane region" description="Helical" evidence="2">
    <location>
        <begin position="669"/>
        <end position="687"/>
    </location>
</feature>
<feature type="transmembrane region" description="Helical" evidence="2">
    <location>
        <begin position="775"/>
        <end position="796"/>
    </location>
</feature>
<feature type="transmembrane region" description="Helical" evidence="2">
    <location>
        <begin position="455"/>
        <end position="477"/>
    </location>
</feature>
<proteinExistence type="predicted"/>
<keyword evidence="4" id="KW-1185">Reference proteome</keyword>
<keyword evidence="2" id="KW-0812">Transmembrane</keyword>
<dbReference type="PANTHER" id="PTHR35313:SF1">
    <property type="entry name" value="NO EXINE FORMATION 1"/>
    <property type="match status" value="1"/>
</dbReference>
<feature type="transmembrane region" description="Helical" evidence="2">
    <location>
        <begin position="484"/>
        <end position="500"/>
    </location>
</feature>
<feature type="compositionally biased region" description="Low complexity" evidence="1">
    <location>
        <begin position="31"/>
        <end position="43"/>
    </location>
</feature>
<feature type="transmembrane region" description="Helical" evidence="2">
    <location>
        <begin position="999"/>
        <end position="1022"/>
    </location>
</feature>
<gene>
    <name evidence="3" type="ORF">SI8410_05007048</name>
</gene>
<feature type="transmembrane region" description="Helical" evidence="2">
    <location>
        <begin position="1034"/>
        <end position="1052"/>
    </location>
</feature>
<feature type="transmembrane region" description="Helical" evidence="2">
    <location>
        <begin position="573"/>
        <end position="590"/>
    </location>
</feature>
<evidence type="ECO:0000256" key="2">
    <source>
        <dbReference type="SAM" id="Phobius"/>
    </source>
</evidence>
<feature type="transmembrane region" description="Helical" evidence="2">
    <location>
        <begin position="967"/>
        <end position="987"/>
    </location>
</feature>
<keyword evidence="2" id="KW-0472">Membrane</keyword>
<dbReference type="Proteomes" id="UP000663760">
    <property type="component" value="Chromosome 5"/>
</dbReference>
<accession>A0A7I8KHB2</accession>
<feature type="transmembrane region" description="Helical" evidence="2">
    <location>
        <begin position="520"/>
        <end position="538"/>
    </location>
</feature>
<keyword evidence="2" id="KW-1133">Transmembrane helix</keyword>
<feature type="transmembrane region" description="Helical" evidence="2">
    <location>
        <begin position="550"/>
        <end position="567"/>
    </location>
</feature>
<dbReference type="AlphaFoldDB" id="A0A7I8KHB2"/>
<evidence type="ECO:0000313" key="4">
    <source>
        <dbReference type="Proteomes" id="UP000663760"/>
    </source>
</evidence>
<sequence length="1083" mass="119343">MLFEEPISRQRRRAFITPSRSAPSFSTFYRSASSGSGWSSPASSLSSFSSASEEPASRGSSPPKFSHNARVAVVLVPAAAVLLGLGGTPVITVLMVGLMVAYVLYSIQMKPAAFSAVWLSLLVAQIAFYFSSSLSFPSPPLTSLVLLLCVETNFLIGVWVSLQFCWIQIENLSTVIAFERLLFACLPVTAPAIFCWTVVSVIGMTNAAFYHMVFSCIFYWLFSLPRPSSFKSKHEAENQIIGSLESCLHALHLLFGPLFFHISSHHSSIFFSFSSICEPLLLFFIPFLFLLYASTSQALWWATQNADFLHRLRVVNGAGGMVVVMICLGFRVFFHSHERFVHVPPPLNCFLVTMVMVGGASAGGAYALGLTKNPVGSAAFTALMVLVNAAGAIIMGFPVLLIPLPLISCYYLARFFTNKSLGSYFAFATLTTLMTTWFFVDTYWDLEVWIASVPLKFYCQLTIASVFLAMIIPGLAFISPKLQLLTEFCLISHALLLCYIEDRFLNYTDVYWLELFDDMIYPYYMVITTTLLGLALLWKLIVSYRVGRKAIWILMSLYSAKLLMILITSKSIIWESAVLFLAVSPPWLLYKDRTKASSRMRSWQGFFHVAVVTFSVWLFRETIFEVLQCWNGRPPSDGLMAGSYILLTGLSCVPIVALHFPDVESAKRFLVLVIATALLFILTEPSFPPPLAHQSDLIKEAHQYSDDMLLYGPIESKPTWPACLLIATTVLLLAAATSAIPIRHTIKFRAPYAVAVGTTLGIYICAEHFPKSQFLHPFIITSVTCGSIFLVFTHLPSASSPRLLPWVFALLVALHPVSYLLEGQLNTASVTTSEGARETLMGLHATLFMLIALQIKLRLASNAGEKAAERSTSQAVSKSGRSSLPAKLRFANQRRASVSIKALTSEAGWTPAVGNISTVLCFVVSLTLNMKLTGGSARSIFLLAPILLLLNQDSGIFTGLGDKRRYFPVAAVISGYLFLAAVCRIWKELSEGDIGGPGWVFAVKNGGLLTLVSPNHVSLIRFMWDYAKQTDTQLLLLTVPLSLLSVIAADVIPIRVLGLLAVAYSLVQFFVSTRIRIAGMKYI</sequence>
<name>A0A7I8KHB2_SPIIN</name>
<feature type="transmembrane region" description="Helical" evidence="2">
    <location>
        <begin position="144"/>
        <end position="169"/>
    </location>
</feature>
<feature type="transmembrane region" description="Helical" evidence="2">
    <location>
        <begin position="112"/>
        <end position="132"/>
    </location>
</feature>
<dbReference type="OrthoDB" id="10046650at2759"/>
<evidence type="ECO:0000256" key="1">
    <source>
        <dbReference type="SAM" id="MobiDB-lite"/>
    </source>
</evidence>
<feature type="region of interest" description="Disordered" evidence="1">
    <location>
        <begin position="22"/>
        <end position="43"/>
    </location>
</feature>
<feature type="transmembrane region" description="Helical" evidence="2">
    <location>
        <begin position="719"/>
        <end position="740"/>
    </location>
</feature>
<feature type="transmembrane region" description="Helical" evidence="2">
    <location>
        <begin position="346"/>
        <end position="368"/>
    </location>
</feature>
<feature type="transmembrane region" description="Helical" evidence="2">
    <location>
        <begin position="208"/>
        <end position="224"/>
    </location>
</feature>
<feature type="transmembrane region" description="Helical" evidence="2">
    <location>
        <begin position="602"/>
        <end position="619"/>
    </location>
</feature>
<feature type="transmembrane region" description="Helical" evidence="2">
    <location>
        <begin position="1058"/>
        <end position="1077"/>
    </location>
</feature>
<feature type="transmembrane region" description="Helical" evidence="2">
    <location>
        <begin position="752"/>
        <end position="769"/>
    </location>
</feature>
<feature type="transmembrane region" description="Helical" evidence="2">
    <location>
        <begin position="420"/>
        <end position="440"/>
    </location>
</feature>
<reference evidence="3" key="1">
    <citation type="submission" date="2020-02" db="EMBL/GenBank/DDBJ databases">
        <authorList>
            <person name="Scholz U."/>
            <person name="Mascher M."/>
            <person name="Fiebig A."/>
        </authorList>
    </citation>
    <scope>NUCLEOTIDE SEQUENCE</scope>
</reference>
<evidence type="ECO:0000313" key="3">
    <source>
        <dbReference type="EMBL" id="CAA7396385.1"/>
    </source>
</evidence>
<feature type="transmembrane region" description="Helical" evidence="2">
    <location>
        <begin position="181"/>
        <end position="202"/>
    </location>
</feature>
<dbReference type="PANTHER" id="PTHR35313">
    <property type="entry name" value="NO EXINE FORMATION 1"/>
    <property type="match status" value="1"/>
</dbReference>
<feature type="transmembrane region" description="Helical" evidence="2">
    <location>
        <begin position="803"/>
        <end position="821"/>
    </location>
</feature>
<feature type="transmembrane region" description="Helical" evidence="2">
    <location>
        <begin position="639"/>
        <end position="657"/>
    </location>
</feature>
<protein>
    <submittedName>
        <fullName evidence="3">Uncharacterized protein</fullName>
    </submittedName>
</protein>
<feature type="transmembrane region" description="Helical" evidence="2">
    <location>
        <begin position="841"/>
        <end position="860"/>
    </location>
</feature>
<feature type="transmembrane region" description="Helical" evidence="2">
    <location>
        <begin position="380"/>
        <end position="413"/>
    </location>
</feature>
<dbReference type="EMBL" id="LR746268">
    <property type="protein sequence ID" value="CAA7396385.1"/>
    <property type="molecule type" value="Genomic_DNA"/>
</dbReference>
<feature type="transmembrane region" description="Helical" evidence="2">
    <location>
        <begin position="269"/>
        <end position="294"/>
    </location>
</feature>
<organism evidence="3 4">
    <name type="scientific">Spirodela intermedia</name>
    <name type="common">Intermediate duckweed</name>
    <dbReference type="NCBI Taxonomy" id="51605"/>
    <lineage>
        <taxon>Eukaryota</taxon>
        <taxon>Viridiplantae</taxon>
        <taxon>Streptophyta</taxon>
        <taxon>Embryophyta</taxon>
        <taxon>Tracheophyta</taxon>
        <taxon>Spermatophyta</taxon>
        <taxon>Magnoliopsida</taxon>
        <taxon>Liliopsida</taxon>
        <taxon>Araceae</taxon>
        <taxon>Lemnoideae</taxon>
        <taxon>Spirodela</taxon>
    </lineage>
</organism>
<feature type="transmembrane region" description="Helical" evidence="2">
    <location>
        <begin position="72"/>
        <end position="105"/>
    </location>
</feature>
<feature type="transmembrane region" description="Helical" evidence="2">
    <location>
        <begin position="314"/>
        <end position="334"/>
    </location>
</feature>